<dbReference type="GO" id="GO:0003755">
    <property type="term" value="F:peptidyl-prolyl cis-trans isomerase activity"/>
    <property type="evidence" value="ECO:0007669"/>
    <property type="project" value="UniProtKB-KW"/>
</dbReference>
<evidence type="ECO:0000259" key="10">
    <source>
        <dbReference type="PROSITE" id="PS51025"/>
    </source>
</evidence>
<proteinExistence type="predicted"/>
<evidence type="ECO:0000256" key="1">
    <source>
        <dbReference type="ARBA" id="ARBA00000971"/>
    </source>
</evidence>
<reference evidence="11" key="1">
    <citation type="submission" date="2021-11" db="EMBL/GenBank/DDBJ databases">
        <authorList>
            <consortium name="Genoscope - CEA"/>
            <person name="William W."/>
        </authorList>
    </citation>
    <scope>NUCLEOTIDE SEQUENCE</scope>
</reference>
<dbReference type="SUPFAM" id="SSF101233">
    <property type="entry name" value="PWI domain"/>
    <property type="match status" value="1"/>
</dbReference>
<evidence type="ECO:0000256" key="6">
    <source>
        <dbReference type="PROSITE-ProRule" id="PRU00278"/>
    </source>
</evidence>
<dbReference type="Gene3D" id="1.20.1390.10">
    <property type="entry name" value="PWI domain"/>
    <property type="match status" value="1"/>
</dbReference>
<feature type="region of interest" description="Disordered" evidence="7">
    <location>
        <begin position="345"/>
        <end position="375"/>
    </location>
</feature>
<dbReference type="InterPro" id="IPR046357">
    <property type="entry name" value="PPIase_dom_sf"/>
</dbReference>
<dbReference type="PROSITE" id="PS50020">
    <property type="entry name" value="WW_DOMAIN_2"/>
    <property type="match status" value="1"/>
</dbReference>
<evidence type="ECO:0000259" key="8">
    <source>
        <dbReference type="PROSITE" id="PS50020"/>
    </source>
</evidence>
<keyword evidence="12" id="KW-1185">Reference proteome</keyword>
<feature type="domain" description="PpiC" evidence="9">
    <location>
        <begin position="298"/>
        <end position="412"/>
    </location>
</feature>
<dbReference type="AlphaFoldDB" id="A0A8J2SJK9"/>
<dbReference type="PANTHER" id="PTHR10657">
    <property type="entry name" value="PEPTIDYL-PROLYL CIS-TRANS ISOMERASE"/>
    <property type="match status" value="1"/>
</dbReference>
<comment type="caution">
    <text evidence="11">The sequence shown here is derived from an EMBL/GenBank/DDBJ whole genome shotgun (WGS) entry which is preliminary data.</text>
</comment>
<feature type="compositionally biased region" description="Basic and acidic residues" evidence="7">
    <location>
        <begin position="178"/>
        <end position="192"/>
    </location>
</feature>
<dbReference type="GO" id="GO:0005634">
    <property type="term" value="C:nucleus"/>
    <property type="evidence" value="ECO:0007669"/>
    <property type="project" value="TreeGrafter"/>
</dbReference>
<dbReference type="SMART" id="SM00311">
    <property type="entry name" value="PWI"/>
    <property type="match status" value="1"/>
</dbReference>
<keyword evidence="5 6" id="KW-0413">Isomerase</keyword>
<feature type="compositionally biased region" description="Basic and acidic residues" evidence="7">
    <location>
        <begin position="280"/>
        <end position="301"/>
    </location>
</feature>
<feature type="region of interest" description="Disordered" evidence="7">
    <location>
        <begin position="309"/>
        <end position="328"/>
    </location>
</feature>
<protein>
    <recommendedName>
        <fullName evidence="2">peptidylprolyl isomerase</fullName>
        <ecNumber evidence="2">5.2.1.8</ecNumber>
    </recommendedName>
</protein>
<dbReference type="InterPro" id="IPR051370">
    <property type="entry name" value="PPIase_Pin1"/>
</dbReference>
<dbReference type="InterPro" id="IPR000297">
    <property type="entry name" value="PPIase_PpiC"/>
</dbReference>
<evidence type="ECO:0000313" key="11">
    <source>
        <dbReference type="EMBL" id="CAH0372021.1"/>
    </source>
</evidence>
<dbReference type="InterPro" id="IPR001202">
    <property type="entry name" value="WW_dom"/>
</dbReference>
<organism evidence="11 12">
    <name type="scientific">Pelagomonas calceolata</name>
    <dbReference type="NCBI Taxonomy" id="35677"/>
    <lineage>
        <taxon>Eukaryota</taxon>
        <taxon>Sar</taxon>
        <taxon>Stramenopiles</taxon>
        <taxon>Ochrophyta</taxon>
        <taxon>Pelagophyceae</taxon>
        <taxon>Pelagomonadales</taxon>
        <taxon>Pelagomonadaceae</taxon>
        <taxon>Pelagomonas</taxon>
    </lineage>
</organism>
<dbReference type="PROSITE" id="PS51025">
    <property type="entry name" value="PWI"/>
    <property type="match status" value="1"/>
</dbReference>
<feature type="domain" description="WW" evidence="8">
    <location>
        <begin position="258"/>
        <end position="291"/>
    </location>
</feature>
<feature type="region of interest" description="Disordered" evidence="7">
    <location>
        <begin position="143"/>
        <end position="301"/>
    </location>
</feature>
<evidence type="ECO:0000256" key="3">
    <source>
        <dbReference type="ARBA" id="ARBA00022664"/>
    </source>
</evidence>
<dbReference type="Pfam" id="PF00639">
    <property type="entry name" value="Rotamase"/>
    <property type="match status" value="1"/>
</dbReference>
<name>A0A8J2SJK9_9STRA</name>
<keyword evidence="4 6" id="KW-0697">Rotamase</keyword>
<feature type="domain" description="PWI" evidence="10">
    <location>
        <begin position="30"/>
        <end position="137"/>
    </location>
</feature>
<evidence type="ECO:0000259" key="9">
    <source>
        <dbReference type="PROSITE" id="PS50198"/>
    </source>
</evidence>
<dbReference type="InterPro" id="IPR036483">
    <property type="entry name" value="PWI_dom_sf"/>
</dbReference>
<gene>
    <name evidence="11" type="ORF">PECAL_3P19940</name>
</gene>
<dbReference type="GO" id="GO:0005829">
    <property type="term" value="C:cytosol"/>
    <property type="evidence" value="ECO:0007669"/>
    <property type="project" value="TreeGrafter"/>
</dbReference>
<evidence type="ECO:0000256" key="5">
    <source>
        <dbReference type="ARBA" id="ARBA00023235"/>
    </source>
</evidence>
<dbReference type="EMBL" id="CAKKNE010000003">
    <property type="protein sequence ID" value="CAH0372021.1"/>
    <property type="molecule type" value="Genomic_DNA"/>
</dbReference>
<evidence type="ECO:0000256" key="2">
    <source>
        <dbReference type="ARBA" id="ARBA00013194"/>
    </source>
</evidence>
<dbReference type="SUPFAM" id="SSF54534">
    <property type="entry name" value="FKBP-like"/>
    <property type="match status" value="1"/>
</dbReference>
<comment type="catalytic activity">
    <reaction evidence="1">
        <text>[protein]-peptidylproline (omega=180) = [protein]-peptidylproline (omega=0)</text>
        <dbReference type="Rhea" id="RHEA:16237"/>
        <dbReference type="Rhea" id="RHEA-COMP:10747"/>
        <dbReference type="Rhea" id="RHEA-COMP:10748"/>
        <dbReference type="ChEBI" id="CHEBI:83833"/>
        <dbReference type="ChEBI" id="CHEBI:83834"/>
        <dbReference type="EC" id="5.2.1.8"/>
    </reaction>
</comment>
<evidence type="ECO:0000256" key="7">
    <source>
        <dbReference type="SAM" id="MobiDB-lite"/>
    </source>
</evidence>
<feature type="compositionally biased region" description="Low complexity" evidence="7">
    <location>
        <begin position="194"/>
        <end position="203"/>
    </location>
</feature>
<evidence type="ECO:0000256" key="4">
    <source>
        <dbReference type="ARBA" id="ARBA00023110"/>
    </source>
</evidence>
<feature type="compositionally biased region" description="Basic and acidic residues" evidence="7">
    <location>
        <begin position="143"/>
        <end position="169"/>
    </location>
</feature>
<accession>A0A8J2SJK9</accession>
<dbReference type="GO" id="GO:0006397">
    <property type="term" value="P:mRNA processing"/>
    <property type="evidence" value="ECO:0007669"/>
    <property type="project" value="UniProtKB-KW"/>
</dbReference>
<dbReference type="PANTHER" id="PTHR10657:SF4">
    <property type="entry name" value="PEPTIDYL-PROLYL CIS-TRANS ISOMERASE-RELATED"/>
    <property type="match status" value="1"/>
</dbReference>
<dbReference type="Gene3D" id="3.10.50.40">
    <property type="match status" value="1"/>
</dbReference>
<sequence>MGFGAGDIKDKFRTYDGDADKRLRKKLEKSGKFDESFKTPVRIEKINVEVMGRWVSERLAELLGFEDDVLSELVMNMLAQTRDAKTGQDKRVDPQQLQVQLTGFLNKQAQPFVAELWKLLLDAQDSPHGIPRAFVERKKKELVARREGGERDRGGFSKRDDGRGDDKRGDRRARSRSRSRERGGGGRDREAAQRSVVRAASNRGRSRSRSRERSRRGASSPERRPRKRSGFSSAPAAPAPAPAPAPAKEEPPPGKPALPAPWRWKESRSTPGDYYCINEKTGERRWQAPSESKPKRSDDKITVVHCLLKHADSRRPASHRTPKISLAKSDARAEADALRKRVAASSDMEAALADEASKRSDCPSSTNGGRLKPFQRGDLERAFEAAAFRLAVGELSPVIETAAGFHVVLRKS</sequence>
<evidence type="ECO:0000313" key="12">
    <source>
        <dbReference type="Proteomes" id="UP000789595"/>
    </source>
</evidence>
<feature type="compositionally biased region" description="Basic residues" evidence="7">
    <location>
        <begin position="204"/>
        <end position="216"/>
    </location>
</feature>
<keyword evidence="3" id="KW-0507">mRNA processing</keyword>
<dbReference type="Proteomes" id="UP000789595">
    <property type="component" value="Unassembled WGS sequence"/>
</dbReference>
<dbReference type="Pfam" id="PF01480">
    <property type="entry name" value="PWI"/>
    <property type="match status" value="1"/>
</dbReference>
<dbReference type="PROSITE" id="PS50198">
    <property type="entry name" value="PPIC_PPIASE_2"/>
    <property type="match status" value="1"/>
</dbReference>
<dbReference type="InterPro" id="IPR002483">
    <property type="entry name" value="PWI_dom"/>
</dbReference>
<dbReference type="OrthoDB" id="163257at2759"/>
<dbReference type="EC" id="5.2.1.8" evidence="2"/>